<evidence type="ECO:0000256" key="1">
    <source>
        <dbReference type="ARBA" id="ARBA00006765"/>
    </source>
</evidence>
<dbReference type="OrthoDB" id="640742at2759"/>
<sequence>MAPAIVDEKNGRSPGFQTMIRECPVTEERMPFVERGEEKRLRDPGIARANQAASVEAPYGTQKDNYVHRNRHLTVLQQHISFFDPDSDGIIWPQDTYTGFRRLTYNPFLALLAVLIIHANFSYPTLPPDSWIPDLFFRIWTDRIHKDKHGSDTGTYDHEGRFIPQRFEEIFTKYARDGDGESISLREVWGVMRGQRCIADPIGWGGALFEWIATWLLLWPEDGRMKKEDIRRIYDGSLFYEIAARNERKKFS</sequence>
<protein>
    <recommendedName>
        <fullName evidence="4">EF-hand domain-containing protein</fullName>
    </recommendedName>
</protein>
<evidence type="ECO:0000313" key="2">
    <source>
        <dbReference type="EMBL" id="APA07368.1"/>
    </source>
</evidence>
<dbReference type="PANTHER" id="PTHR31495:SF0">
    <property type="entry name" value="BINDING PROTEIN CALEOSIN, PUTATIVE (AFU_ORTHOLOGUE AFUA_5G13750)-RELATED"/>
    <property type="match status" value="1"/>
</dbReference>
<evidence type="ECO:0008006" key="4">
    <source>
        <dbReference type="Google" id="ProtNLM"/>
    </source>
</evidence>
<evidence type="ECO:0000313" key="3">
    <source>
        <dbReference type="Proteomes" id="UP000177798"/>
    </source>
</evidence>
<reference evidence="3" key="1">
    <citation type="journal article" date="2017" name="Genome Biol. Evol.">
        <title>The complete genome sequence of the phytopathogenic fungus Sclerotinia sclerotiorum reveals insights into the genome architecture of broad host range pathogens.</title>
        <authorList>
            <person name="Derbyshire M."/>
            <person name="Denton-Giles M."/>
            <person name="Hegedus D."/>
            <person name="Seifbarghy S."/>
            <person name="Rollins J."/>
            <person name="van Kan J."/>
            <person name="Seidl M.F."/>
            <person name="Faino L."/>
            <person name="Mbengue M."/>
            <person name="Navaud O."/>
            <person name="Raffaele S."/>
            <person name="Hammond-Kosack K."/>
            <person name="Heard S."/>
            <person name="Oliver R."/>
        </authorList>
    </citation>
    <scope>NUCLEOTIDE SEQUENCE [LARGE SCALE GENOMIC DNA]</scope>
    <source>
        <strain evidence="3">ATCC 18683 / 1980 / Ss-1</strain>
    </source>
</reference>
<name>A0A1D9PXC3_SCLS1</name>
<accession>A0A1D9PXC3</accession>
<comment type="similarity">
    <text evidence="1">Belongs to the caleosin family.</text>
</comment>
<gene>
    <name evidence="2" type="ORF">sscle_02g021380</name>
</gene>
<dbReference type="VEuPathDB" id="FungiDB:sscle_02g021380"/>
<proteinExistence type="inferred from homology"/>
<dbReference type="Proteomes" id="UP000177798">
    <property type="component" value="Chromosome 2"/>
</dbReference>
<dbReference type="EMBL" id="CP017815">
    <property type="protein sequence ID" value="APA07368.1"/>
    <property type="molecule type" value="Genomic_DNA"/>
</dbReference>
<dbReference type="Pfam" id="PF05042">
    <property type="entry name" value="Caleosin"/>
    <property type="match status" value="1"/>
</dbReference>
<dbReference type="PANTHER" id="PTHR31495">
    <property type="entry name" value="PEROXYGENASE 3-RELATED"/>
    <property type="match status" value="1"/>
</dbReference>
<dbReference type="AlphaFoldDB" id="A0A1D9PXC3"/>
<dbReference type="RefSeq" id="XP_001585964.1">
    <property type="nucleotide sequence ID" value="XM_001585914.1"/>
</dbReference>
<dbReference type="KEGG" id="ssl:SS1G_13056"/>
<dbReference type="OMA" id="WGGAFFE"/>
<dbReference type="InterPro" id="IPR007736">
    <property type="entry name" value="Caleosin-related"/>
</dbReference>
<organism evidence="2 3">
    <name type="scientific">Sclerotinia sclerotiorum (strain ATCC 18683 / 1980 / Ss-1)</name>
    <name type="common">White mold</name>
    <name type="synonym">Whetzelinia sclerotiorum</name>
    <dbReference type="NCBI Taxonomy" id="665079"/>
    <lineage>
        <taxon>Eukaryota</taxon>
        <taxon>Fungi</taxon>
        <taxon>Dikarya</taxon>
        <taxon>Ascomycota</taxon>
        <taxon>Pezizomycotina</taxon>
        <taxon>Leotiomycetes</taxon>
        <taxon>Helotiales</taxon>
        <taxon>Sclerotiniaceae</taxon>
        <taxon>Sclerotinia</taxon>
    </lineage>
</organism>